<name>W9YM96_9EURO</name>
<feature type="compositionally biased region" description="Polar residues" evidence="1">
    <location>
        <begin position="217"/>
        <end position="234"/>
    </location>
</feature>
<feature type="region of interest" description="Disordered" evidence="1">
    <location>
        <begin position="217"/>
        <end position="270"/>
    </location>
</feature>
<evidence type="ECO:0000313" key="2">
    <source>
        <dbReference type="EMBL" id="EXJ94042.1"/>
    </source>
</evidence>
<feature type="compositionally biased region" description="Basic and acidic residues" evidence="1">
    <location>
        <begin position="312"/>
        <end position="322"/>
    </location>
</feature>
<evidence type="ECO:0000256" key="1">
    <source>
        <dbReference type="SAM" id="MobiDB-lite"/>
    </source>
</evidence>
<dbReference type="GeneID" id="19157335"/>
<comment type="caution">
    <text evidence="2">The sequence shown here is derived from an EMBL/GenBank/DDBJ whole genome shotgun (WGS) entry which is preliminary data.</text>
</comment>
<accession>W9YM96</accession>
<feature type="region of interest" description="Disordered" evidence="1">
    <location>
        <begin position="282"/>
        <end position="322"/>
    </location>
</feature>
<feature type="compositionally biased region" description="Basic residues" evidence="1">
    <location>
        <begin position="259"/>
        <end position="268"/>
    </location>
</feature>
<protein>
    <submittedName>
        <fullName evidence="2">Uncharacterized protein</fullName>
    </submittedName>
</protein>
<organism evidence="2 3">
    <name type="scientific">Capronia coronata CBS 617.96</name>
    <dbReference type="NCBI Taxonomy" id="1182541"/>
    <lineage>
        <taxon>Eukaryota</taxon>
        <taxon>Fungi</taxon>
        <taxon>Dikarya</taxon>
        <taxon>Ascomycota</taxon>
        <taxon>Pezizomycotina</taxon>
        <taxon>Eurotiomycetes</taxon>
        <taxon>Chaetothyriomycetidae</taxon>
        <taxon>Chaetothyriales</taxon>
        <taxon>Herpotrichiellaceae</taxon>
        <taxon>Capronia</taxon>
    </lineage>
</organism>
<keyword evidence="3" id="KW-1185">Reference proteome</keyword>
<reference evidence="2 3" key="1">
    <citation type="submission" date="2013-03" db="EMBL/GenBank/DDBJ databases">
        <title>The Genome Sequence of Capronia coronata CBS 617.96.</title>
        <authorList>
            <consortium name="The Broad Institute Genomics Platform"/>
            <person name="Cuomo C."/>
            <person name="de Hoog S."/>
            <person name="Gorbushina A."/>
            <person name="Walker B."/>
            <person name="Young S.K."/>
            <person name="Zeng Q."/>
            <person name="Gargeya S."/>
            <person name="Fitzgerald M."/>
            <person name="Haas B."/>
            <person name="Abouelleil A."/>
            <person name="Allen A.W."/>
            <person name="Alvarado L."/>
            <person name="Arachchi H.M."/>
            <person name="Berlin A.M."/>
            <person name="Chapman S.B."/>
            <person name="Gainer-Dewar J."/>
            <person name="Goldberg J."/>
            <person name="Griggs A."/>
            <person name="Gujja S."/>
            <person name="Hansen M."/>
            <person name="Howarth C."/>
            <person name="Imamovic A."/>
            <person name="Ireland A."/>
            <person name="Larimer J."/>
            <person name="McCowan C."/>
            <person name="Murphy C."/>
            <person name="Pearson M."/>
            <person name="Poon T.W."/>
            <person name="Priest M."/>
            <person name="Roberts A."/>
            <person name="Saif S."/>
            <person name="Shea T."/>
            <person name="Sisk P."/>
            <person name="Sykes S."/>
            <person name="Wortman J."/>
            <person name="Nusbaum C."/>
            <person name="Birren B."/>
        </authorList>
    </citation>
    <scope>NUCLEOTIDE SEQUENCE [LARGE SCALE GENOMIC DNA]</scope>
    <source>
        <strain evidence="2 3">CBS 617.96</strain>
    </source>
</reference>
<dbReference type="AlphaFoldDB" id="W9YM96"/>
<dbReference type="EMBL" id="AMWN01000002">
    <property type="protein sequence ID" value="EXJ94042.1"/>
    <property type="molecule type" value="Genomic_DNA"/>
</dbReference>
<feature type="compositionally biased region" description="Basic and acidic residues" evidence="1">
    <location>
        <begin position="246"/>
        <end position="258"/>
    </location>
</feature>
<dbReference type="HOGENOM" id="CLU_863309_0_0_1"/>
<gene>
    <name evidence="2" type="ORF">A1O1_02435</name>
</gene>
<dbReference type="RefSeq" id="XP_007721536.1">
    <property type="nucleotide sequence ID" value="XM_007723346.1"/>
</dbReference>
<proteinExistence type="predicted"/>
<evidence type="ECO:0000313" key="3">
    <source>
        <dbReference type="Proteomes" id="UP000019484"/>
    </source>
</evidence>
<sequence>MNPEAHPSQPSRQALCTNREVAKHHSSSSLTGLDFDFDFAESHLNLNLETSDPAVDRPRGLALRVSNRKKVDFHGCDLGEPNKTQRCSIYSKEWRRQVKEAYAQGHRQGRNDAVATAAAIPKLSEQDVDDKAPNGILEDNGKMVHDKLEPPPQSHSSGTELLRKQDTSDINMVGNATKVLTPVEELPTRHDGDKQKKKRFAKVRALLSKRKAFTANEIPSSSVKVSSTAPTSAATRLRGGGNELSGRPHDHLSYDHHEYRHGRRHRQTRSLSTYDAVLIYPTKNLGEGIGDNRSRRPPRGSSHRLLSPARSRVCEESPYESK</sequence>
<dbReference type="Proteomes" id="UP000019484">
    <property type="component" value="Unassembled WGS sequence"/>
</dbReference>